<dbReference type="Pfam" id="PF24922">
    <property type="entry name" value="ACBP4_C"/>
    <property type="match status" value="1"/>
</dbReference>
<name>A0AAV9AQC8_ACOGR</name>
<evidence type="ECO:0000313" key="7">
    <source>
        <dbReference type="Proteomes" id="UP001179952"/>
    </source>
</evidence>
<reference evidence="6" key="1">
    <citation type="journal article" date="2023" name="Nat. Commun.">
        <title>Diploid and tetraploid genomes of Acorus and the evolution of monocots.</title>
        <authorList>
            <person name="Ma L."/>
            <person name="Liu K.W."/>
            <person name="Li Z."/>
            <person name="Hsiao Y.Y."/>
            <person name="Qi Y."/>
            <person name="Fu T."/>
            <person name="Tang G.D."/>
            <person name="Zhang D."/>
            <person name="Sun W.H."/>
            <person name="Liu D.K."/>
            <person name="Li Y."/>
            <person name="Chen G.Z."/>
            <person name="Liu X.D."/>
            <person name="Liao X.Y."/>
            <person name="Jiang Y.T."/>
            <person name="Yu X."/>
            <person name="Hao Y."/>
            <person name="Huang J."/>
            <person name="Zhao X.W."/>
            <person name="Ke S."/>
            <person name="Chen Y.Y."/>
            <person name="Wu W.L."/>
            <person name="Hsu J.L."/>
            <person name="Lin Y.F."/>
            <person name="Huang M.D."/>
            <person name="Li C.Y."/>
            <person name="Huang L."/>
            <person name="Wang Z.W."/>
            <person name="Zhao X."/>
            <person name="Zhong W.Y."/>
            <person name="Peng D.H."/>
            <person name="Ahmad S."/>
            <person name="Lan S."/>
            <person name="Zhang J.S."/>
            <person name="Tsai W.C."/>
            <person name="Van de Peer Y."/>
            <person name="Liu Z.J."/>
        </authorList>
    </citation>
    <scope>NUCLEOTIDE SEQUENCE</scope>
    <source>
        <strain evidence="6">SCP</strain>
    </source>
</reference>
<gene>
    <name evidence="6" type="ORF">QJS04_geneDACA000287</name>
</gene>
<keyword evidence="2" id="KW-0677">Repeat</keyword>
<dbReference type="InterPro" id="IPR056819">
    <property type="entry name" value="ACBP4-6_C"/>
</dbReference>
<dbReference type="InterPro" id="IPR006652">
    <property type="entry name" value="Kelch_1"/>
</dbReference>
<comment type="caution">
    <text evidence="6">The sequence shown here is derived from an EMBL/GenBank/DDBJ whole genome shotgun (WGS) entry which is preliminary data.</text>
</comment>
<evidence type="ECO:0000256" key="4">
    <source>
        <dbReference type="SAM" id="MobiDB-lite"/>
    </source>
</evidence>
<evidence type="ECO:0000313" key="6">
    <source>
        <dbReference type="EMBL" id="KAK1266318.1"/>
    </source>
</evidence>
<evidence type="ECO:0000259" key="5">
    <source>
        <dbReference type="Pfam" id="PF24922"/>
    </source>
</evidence>
<organism evidence="6 7">
    <name type="scientific">Acorus gramineus</name>
    <name type="common">Dwarf sweet flag</name>
    <dbReference type="NCBI Taxonomy" id="55184"/>
    <lineage>
        <taxon>Eukaryota</taxon>
        <taxon>Viridiplantae</taxon>
        <taxon>Streptophyta</taxon>
        <taxon>Embryophyta</taxon>
        <taxon>Tracheophyta</taxon>
        <taxon>Spermatophyta</taxon>
        <taxon>Magnoliopsida</taxon>
        <taxon>Liliopsida</taxon>
        <taxon>Acoraceae</taxon>
        <taxon>Acorus</taxon>
    </lineage>
</organism>
<keyword evidence="3" id="KW-0175">Coiled coil</keyword>
<accession>A0AAV9AQC8</accession>
<dbReference type="PANTHER" id="PTHR46093:SF5">
    <property type="entry name" value="OS02G0822800 PROTEIN"/>
    <property type="match status" value="1"/>
</dbReference>
<dbReference type="Gene3D" id="1.20.5.1160">
    <property type="entry name" value="Vasodilator-stimulated phosphoprotein"/>
    <property type="match status" value="1"/>
</dbReference>
<dbReference type="Gene3D" id="2.120.10.80">
    <property type="entry name" value="Kelch-type beta propeller"/>
    <property type="match status" value="2"/>
</dbReference>
<keyword evidence="7" id="KW-1185">Reference proteome</keyword>
<sequence length="561" mass="61627">MTMESVEIASSDSDITAVLSGVPFDQWVQLPVSGFRPSARYKHAAEVANGKLYVAGGSRNGRYLSDFQVFDFGTLSWSTLSPKFDFVGEGSSEEVFRPCSGHSMVKWGSKLLIVAGHVKGSSDSVTVWSIDIETNQCNIVKTYGKVPIARGGQSVTLVGSRLIMFGGEDTRKRLLNDLHILDLETMLWASLETTQNGPTPRSDHTAALHADRYLMIFGGSSHSICFNDLHILDLQTMVWSQPQIEFDIVTPRSGHAGAVADDNWYIVGGGDNTSAASETIVLNMSKLVWSITTSMKGRHPLASEGLTLCTALIGGEDILVSFGGYNGRYNNEVFVLKPKPRSTARPRIVQSPAAAAAAASVTAAYALTTTGGKKVLTNSVEGNNKESQTESSPQVPRADTDAFTVQKKTLESRLAEVKEENFRLERNLDEMNNAHMDLLKELQSVQGQLTAETLRCFKLEMQITDTRKRLESLHSIENEIQVLRQQMSISEQDKEFGSDSSKRQSSGGVWQWIAGTPQQQFLLNSISSIRHDAIEFYITHTGPRFFVTPVNRISTGSCRTE</sequence>
<dbReference type="InterPro" id="IPR015915">
    <property type="entry name" value="Kelch-typ_b-propeller"/>
</dbReference>
<dbReference type="Pfam" id="PF01344">
    <property type="entry name" value="Kelch_1"/>
    <property type="match status" value="1"/>
</dbReference>
<reference evidence="6" key="2">
    <citation type="submission" date="2023-06" db="EMBL/GenBank/DDBJ databases">
        <authorList>
            <person name="Ma L."/>
            <person name="Liu K.-W."/>
            <person name="Li Z."/>
            <person name="Hsiao Y.-Y."/>
            <person name="Qi Y."/>
            <person name="Fu T."/>
            <person name="Tang G."/>
            <person name="Zhang D."/>
            <person name="Sun W.-H."/>
            <person name="Liu D.-K."/>
            <person name="Li Y."/>
            <person name="Chen G.-Z."/>
            <person name="Liu X.-D."/>
            <person name="Liao X.-Y."/>
            <person name="Jiang Y.-T."/>
            <person name="Yu X."/>
            <person name="Hao Y."/>
            <person name="Huang J."/>
            <person name="Zhao X.-W."/>
            <person name="Ke S."/>
            <person name="Chen Y.-Y."/>
            <person name="Wu W.-L."/>
            <person name="Hsu J.-L."/>
            <person name="Lin Y.-F."/>
            <person name="Huang M.-D."/>
            <person name="Li C.-Y."/>
            <person name="Huang L."/>
            <person name="Wang Z.-W."/>
            <person name="Zhao X."/>
            <person name="Zhong W.-Y."/>
            <person name="Peng D.-H."/>
            <person name="Ahmad S."/>
            <person name="Lan S."/>
            <person name="Zhang J.-S."/>
            <person name="Tsai W.-C."/>
            <person name="Van De Peer Y."/>
            <person name="Liu Z.-J."/>
        </authorList>
    </citation>
    <scope>NUCLEOTIDE SEQUENCE</scope>
    <source>
        <strain evidence="6">SCP</strain>
        <tissue evidence="6">Leaves</tissue>
    </source>
</reference>
<feature type="region of interest" description="Disordered" evidence="4">
    <location>
        <begin position="376"/>
        <end position="399"/>
    </location>
</feature>
<feature type="coiled-coil region" evidence="3">
    <location>
        <begin position="407"/>
        <end position="448"/>
    </location>
</feature>
<dbReference type="SUPFAM" id="SSF117281">
    <property type="entry name" value="Kelch motif"/>
    <property type="match status" value="1"/>
</dbReference>
<dbReference type="Pfam" id="PF24681">
    <property type="entry name" value="Kelch_KLHDC2_KLHL20_DRC7"/>
    <property type="match status" value="1"/>
</dbReference>
<dbReference type="PANTHER" id="PTHR46093">
    <property type="entry name" value="ACYL-COA-BINDING DOMAIN-CONTAINING PROTEIN 5"/>
    <property type="match status" value="1"/>
</dbReference>
<keyword evidence="1" id="KW-0880">Kelch repeat</keyword>
<feature type="domain" description="Acyl-CoA-binding" evidence="5">
    <location>
        <begin position="399"/>
        <end position="494"/>
    </location>
</feature>
<dbReference type="Proteomes" id="UP001179952">
    <property type="component" value="Unassembled WGS sequence"/>
</dbReference>
<dbReference type="EMBL" id="JAUJYN010000007">
    <property type="protein sequence ID" value="KAK1266318.1"/>
    <property type="molecule type" value="Genomic_DNA"/>
</dbReference>
<dbReference type="AlphaFoldDB" id="A0AAV9AQC8"/>
<evidence type="ECO:0000256" key="1">
    <source>
        <dbReference type="ARBA" id="ARBA00022441"/>
    </source>
</evidence>
<proteinExistence type="predicted"/>
<evidence type="ECO:0000256" key="2">
    <source>
        <dbReference type="ARBA" id="ARBA00022737"/>
    </source>
</evidence>
<protein>
    <submittedName>
        <fullName evidence="6">Acyl-CoA-binding domain-containing protein 4</fullName>
    </submittedName>
</protein>
<evidence type="ECO:0000256" key="3">
    <source>
        <dbReference type="SAM" id="Coils"/>
    </source>
</evidence>